<organism evidence="17 18">
    <name type="scientific">Pseudomonas putida ND6</name>
    <dbReference type="NCBI Taxonomy" id="231023"/>
    <lineage>
        <taxon>Bacteria</taxon>
        <taxon>Pseudomonadati</taxon>
        <taxon>Pseudomonadota</taxon>
        <taxon>Gammaproteobacteria</taxon>
        <taxon>Pseudomonadales</taxon>
        <taxon>Pseudomonadaceae</taxon>
        <taxon>Pseudomonas</taxon>
    </lineage>
</organism>
<dbReference type="GO" id="GO:0016020">
    <property type="term" value="C:membrane"/>
    <property type="evidence" value="ECO:0007669"/>
    <property type="project" value="UniProtKB-SubCell"/>
</dbReference>
<dbReference type="Pfam" id="PF13193">
    <property type="entry name" value="AMP-binding_C"/>
    <property type="match status" value="1"/>
</dbReference>
<keyword evidence="9" id="KW-0460">Magnesium</keyword>
<dbReference type="InterPro" id="IPR050237">
    <property type="entry name" value="ATP-dep_AMP-bd_enzyme"/>
</dbReference>
<evidence type="ECO:0000256" key="1">
    <source>
        <dbReference type="ARBA" id="ARBA00001946"/>
    </source>
</evidence>
<evidence type="ECO:0000259" key="15">
    <source>
        <dbReference type="Pfam" id="PF00501"/>
    </source>
</evidence>
<sequence length="578" mass="63327">MNRTSLLLKEWASMIENFWKDKYPAGITAEINPDEFPNIQAVLKQSCQRFADKPAFSNLGKTITYGELYALSGAFAAWLQQHTDLKPGDRIAVQLPNVLQYPVAVFGAMRAGLIVVNTNPLYTAREMEHQFNDSGAKALVCLANMAHLAEKVVPKTQVRHVIVTEVADLLPPLKRLLINSVIKYVKKMVPAYNLPQAVRFNDALALGKGQPVTEANPQANDVAVLQYTGGTTGVAKGAMLTHRNLVANMLQCRALMGANLHEGCEILITPLPLYHIYAFTFHCMAMMLIGNHNVLISNPRDLPAMVKELGKWKFSGFVGLNTLFVALCNNEAFRALDFSALKITLSGGMALQLSVAERWKAVTGCAICEGYGMTETSPVAAVNPSEANQVGTIGIPVPSTLCKVIDDAGNELPLGEVGELCVKGPQVMKGYWQREDATAEILDSEGWLKTGDIAVIQADGYMRIVDRKKDMILVSGFNVYPNELEDVLAALPGVLQCAAIGVPDEKSGEVIKVFIVVKPGMTVTKEQVMEHMRANVTGYKVPRHIEFRDSLPTTNVGKILRRELRDEELKKQGLKKIA</sequence>
<dbReference type="PATRIC" id="fig|231023.4.peg.3749"/>
<proteinExistence type="inferred from homology"/>
<evidence type="ECO:0000256" key="13">
    <source>
        <dbReference type="ARBA" id="ARBA00039545"/>
    </source>
</evidence>
<evidence type="ECO:0000256" key="5">
    <source>
        <dbReference type="ARBA" id="ARBA00022598"/>
    </source>
</evidence>
<dbReference type="Pfam" id="PF00501">
    <property type="entry name" value="AMP-binding"/>
    <property type="match status" value="1"/>
</dbReference>
<reference evidence="17 18" key="1">
    <citation type="journal article" date="2012" name="J. Bacteriol.">
        <title>Complete Genome Sequence of the Naphthalene-Degrading Pseudomonas putida Strain ND6.</title>
        <authorList>
            <person name="Li S."/>
            <person name="Zhao H."/>
            <person name="Li Y."/>
            <person name="Niu S."/>
            <person name="Cai B."/>
        </authorList>
    </citation>
    <scope>NUCLEOTIDE SEQUENCE [LARGE SCALE GENOMIC DNA]</scope>
    <source>
        <strain evidence="17 18">ND6</strain>
    </source>
</reference>
<dbReference type="Proteomes" id="UP000005268">
    <property type="component" value="Chromosome"/>
</dbReference>
<keyword evidence="11" id="KW-0472">Membrane</keyword>
<dbReference type="Gene3D" id="3.30.300.30">
    <property type="match status" value="1"/>
</dbReference>
<evidence type="ECO:0000256" key="2">
    <source>
        <dbReference type="ARBA" id="ARBA00004170"/>
    </source>
</evidence>
<comment type="similarity">
    <text evidence="4">Belongs to the ATP-dependent AMP-binding enzyme family.</text>
</comment>
<dbReference type="InterPro" id="IPR045851">
    <property type="entry name" value="AMP-bd_C_sf"/>
</dbReference>
<dbReference type="HOGENOM" id="CLU_000022_59_7_6"/>
<keyword evidence="6" id="KW-0547">Nucleotide-binding</keyword>
<evidence type="ECO:0000256" key="10">
    <source>
        <dbReference type="ARBA" id="ARBA00023098"/>
    </source>
</evidence>
<dbReference type="FunFam" id="3.30.300.30:FF:000006">
    <property type="entry name" value="Long-chain-fatty-acid--CoA ligase FadD"/>
    <property type="match status" value="1"/>
</dbReference>
<keyword evidence="10" id="KW-0443">Lipid metabolism</keyword>
<evidence type="ECO:0000313" key="18">
    <source>
        <dbReference type="Proteomes" id="UP000005268"/>
    </source>
</evidence>
<dbReference type="GO" id="GO:0005524">
    <property type="term" value="F:ATP binding"/>
    <property type="evidence" value="ECO:0007669"/>
    <property type="project" value="UniProtKB-KW"/>
</dbReference>
<dbReference type="EMBL" id="CP003588">
    <property type="protein sequence ID" value="AFK70988.1"/>
    <property type="molecule type" value="Genomic_DNA"/>
</dbReference>
<feature type="domain" description="AMP-dependent synthetase/ligase" evidence="15">
    <location>
        <begin position="44"/>
        <end position="432"/>
    </location>
</feature>
<evidence type="ECO:0000256" key="3">
    <source>
        <dbReference type="ARBA" id="ARBA00005005"/>
    </source>
</evidence>
<keyword evidence="8" id="KW-0067">ATP-binding</keyword>
<dbReference type="AlphaFoldDB" id="I3UZR7"/>
<comment type="cofactor">
    <cofactor evidence="1">
        <name>Mg(2+)</name>
        <dbReference type="ChEBI" id="CHEBI:18420"/>
    </cofactor>
</comment>
<dbReference type="Gene3D" id="3.40.50.980">
    <property type="match status" value="2"/>
</dbReference>
<dbReference type="PANTHER" id="PTHR43767:SF8">
    <property type="entry name" value="LONG-CHAIN-FATTY-ACID--COA LIGASE"/>
    <property type="match status" value="1"/>
</dbReference>
<dbReference type="PROSITE" id="PS00455">
    <property type="entry name" value="AMP_BINDING"/>
    <property type="match status" value="1"/>
</dbReference>
<evidence type="ECO:0000256" key="9">
    <source>
        <dbReference type="ARBA" id="ARBA00022842"/>
    </source>
</evidence>
<accession>I3UZR7</accession>
<dbReference type="InterPro" id="IPR025110">
    <property type="entry name" value="AMP-bd_C"/>
</dbReference>
<feature type="domain" description="AMP-binding enzyme C-terminal" evidence="16">
    <location>
        <begin position="483"/>
        <end position="558"/>
    </location>
</feature>
<name>I3UZR7_PSEPU</name>
<keyword evidence="7" id="KW-0276">Fatty acid metabolism</keyword>
<dbReference type="GO" id="GO:0004467">
    <property type="term" value="F:long-chain fatty acid-CoA ligase activity"/>
    <property type="evidence" value="ECO:0007669"/>
    <property type="project" value="UniProtKB-EC"/>
</dbReference>
<dbReference type="NCBIfam" id="NF004229">
    <property type="entry name" value="PRK05677.1"/>
    <property type="match status" value="1"/>
</dbReference>
<evidence type="ECO:0000256" key="7">
    <source>
        <dbReference type="ARBA" id="ARBA00022832"/>
    </source>
</evidence>
<dbReference type="InterPro" id="IPR000873">
    <property type="entry name" value="AMP-dep_synth/lig_dom"/>
</dbReference>
<evidence type="ECO:0000259" key="16">
    <source>
        <dbReference type="Pfam" id="PF13193"/>
    </source>
</evidence>
<dbReference type="EC" id="6.2.1.3" evidence="12"/>
<evidence type="ECO:0000256" key="14">
    <source>
        <dbReference type="ARBA" id="ARBA00042773"/>
    </source>
</evidence>
<keyword evidence="5" id="KW-0436">Ligase</keyword>
<evidence type="ECO:0000256" key="12">
    <source>
        <dbReference type="ARBA" id="ARBA00026121"/>
    </source>
</evidence>
<evidence type="ECO:0000256" key="4">
    <source>
        <dbReference type="ARBA" id="ARBA00006432"/>
    </source>
</evidence>
<dbReference type="Gene3D" id="2.30.38.10">
    <property type="entry name" value="Luciferase, Domain 3"/>
    <property type="match status" value="1"/>
</dbReference>
<dbReference type="FunFam" id="3.40.50.12780:FF:000003">
    <property type="entry name" value="Long-chain-fatty-acid--CoA ligase FadD"/>
    <property type="match status" value="1"/>
</dbReference>
<gene>
    <name evidence="17" type="ORF">YSA_07799</name>
</gene>
<dbReference type="KEGG" id="ppi:YSA_07799"/>
<comment type="subcellular location">
    <subcellularLocation>
        <location evidence="2">Membrane</location>
        <topology evidence="2">Peripheral membrane protein</topology>
    </subcellularLocation>
</comment>
<dbReference type="SUPFAM" id="SSF56801">
    <property type="entry name" value="Acetyl-CoA synthetase-like"/>
    <property type="match status" value="1"/>
</dbReference>
<dbReference type="InterPro" id="IPR020845">
    <property type="entry name" value="AMP-binding_CS"/>
</dbReference>
<evidence type="ECO:0000313" key="17">
    <source>
        <dbReference type="EMBL" id="AFK70988.1"/>
    </source>
</evidence>
<comment type="pathway">
    <text evidence="3">Lipid metabolism; fatty acid beta-oxidation.</text>
</comment>
<evidence type="ECO:0000256" key="8">
    <source>
        <dbReference type="ARBA" id="ARBA00022840"/>
    </source>
</evidence>
<dbReference type="CDD" id="cd05936">
    <property type="entry name" value="FC-FACS_FadD_like"/>
    <property type="match status" value="1"/>
</dbReference>
<protein>
    <recommendedName>
        <fullName evidence="13">Long-chain-fatty-acid--CoA ligase</fullName>
        <ecNumber evidence="12">6.2.1.3</ecNumber>
    </recommendedName>
    <alternativeName>
        <fullName evidence="14">Long-chain acyl-CoA synthetase</fullName>
    </alternativeName>
</protein>
<dbReference type="PANTHER" id="PTHR43767">
    <property type="entry name" value="LONG-CHAIN-FATTY-ACID--COA LIGASE"/>
    <property type="match status" value="1"/>
</dbReference>
<evidence type="ECO:0000256" key="11">
    <source>
        <dbReference type="ARBA" id="ARBA00023136"/>
    </source>
</evidence>
<evidence type="ECO:0000256" key="6">
    <source>
        <dbReference type="ARBA" id="ARBA00022741"/>
    </source>
</evidence>